<comment type="caution">
    <text evidence="1">The sequence shown here is derived from an EMBL/GenBank/DDBJ whole genome shotgun (WGS) entry which is preliminary data.</text>
</comment>
<sequence length="337" mass="38888">MLTGAWEVGLSEIFVPRTWFNIGNHNNKYSITYEETKIVEKDYVEYDIKVKIDEGTTDEDVIDNINQSIEEKCGHFVLFALDHRNINVHTAPNYELHLTAADAPRLLTMLNLPREDRIIKTSESFVFRKPSKTNKDNVLKIIARNLKRHFIIRTTRFNHNITDKPTIPEKVKKTEHLELEVGFYKNSEQLFSSFKHLAFNHLANNKVKIHIPDTSTVNLQDGLRDLLGFKKSTLYGGTHISDYQLELDGGITEIYVYSDIIESHFVGDTIAPLLRIIPVMSTKEDQIVINYQRPLYFPLRKNYIDCIEIELKSSSGDGIIFTSGKSLLVLSFRRRTV</sequence>
<evidence type="ECO:0000313" key="2">
    <source>
        <dbReference type="Proteomes" id="UP000499080"/>
    </source>
</evidence>
<organism evidence="1 2">
    <name type="scientific">Araneus ventricosus</name>
    <name type="common">Orbweaver spider</name>
    <name type="synonym">Epeira ventricosa</name>
    <dbReference type="NCBI Taxonomy" id="182803"/>
    <lineage>
        <taxon>Eukaryota</taxon>
        <taxon>Metazoa</taxon>
        <taxon>Ecdysozoa</taxon>
        <taxon>Arthropoda</taxon>
        <taxon>Chelicerata</taxon>
        <taxon>Arachnida</taxon>
        <taxon>Araneae</taxon>
        <taxon>Araneomorphae</taxon>
        <taxon>Entelegynae</taxon>
        <taxon>Araneoidea</taxon>
        <taxon>Araneidae</taxon>
        <taxon>Araneus</taxon>
    </lineage>
</organism>
<protein>
    <submittedName>
        <fullName evidence="1">Uncharacterized protein</fullName>
    </submittedName>
</protein>
<proteinExistence type="predicted"/>
<name>A0A4Y2VYX2_ARAVE</name>
<dbReference type="Proteomes" id="UP000499080">
    <property type="component" value="Unassembled WGS sequence"/>
</dbReference>
<accession>A0A4Y2VYX2</accession>
<dbReference type="EMBL" id="BGPR01053041">
    <property type="protein sequence ID" value="GBO29851.1"/>
    <property type="molecule type" value="Genomic_DNA"/>
</dbReference>
<dbReference type="AlphaFoldDB" id="A0A4Y2VYX2"/>
<dbReference type="OrthoDB" id="6410137at2759"/>
<evidence type="ECO:0000313" key="1">
    <source>
        <dbReference type="EMBL" id="GBO29851.1"/>
    </source>
</evidence>
<gene>
    <name evidence="1" type="ORF">AVEN_62151_1</name>
</gene>
<reference evidence="1 2" key="1">
    <citation type="journal article" date="2019" name="Sci. Rep.">
        <title>Orb-weaving spider Araneus ventricosus genome elucidates the spidroin gene catalogue.</title>
        <authorList>
            <person name="Kono N."/>
            <person name="Nakamura H."/>
            <person name="Ohtoshi R."/>
            <person name="Moran D.A.P."/>
            <person name="Shinohara A."/>
            <person name="Yoshida Y."/>
            <person name="Fujiwara M."/>
            <person name="Mori M."/>
            <person name="Tomita M."/>
            <person name="Arakawa K."/>
        </authorList>
    </citation>
    <scope>NUCLEOTIDE SEQUENCE [LARGE SCALE GENOMIC DNA]</scope>
</reference>
<keyword evidence="2" id="KW-1185">Reference proteome</keyword>